<reference evidence="2 3" key="1">
    <citation type="submission" date="2018-08" db="EMBL/GenBank/DDBJ databases">
        <title>A genome reference for cultivated species of the human gut microbiota.</title>
        <authorList>
            <person name="Zou Y."/>
            <person name="Xue W."/>
            <person name="Luo G."/>
        </authorList>
    </citation>
    <scope>NUCLEOTIDE SEQUENCE [LARGE SCALE GENOMIC DNA]</scope>
    <source>
        <strain evidence="2 3">OM05-15BH</strain>
    </source>
</reference>
<feature type="domain" description="6-hydroxymethylpterin diphosphokinase MptE-like" evidence="1">
    <location>
        <begin position="66"/>
        <end position="223"/>
    </location>
</feature>
<dbReference type="Pfam" id="PF01973">
    <property type="entry name" value="MptE-like"/>
    <property type="match status" value="1"/>
</dbReference>
<sequence length="294" mass="34752">MSNYLFNFYKKYPFLTKIYKDTWLGGIIRFFVNIPPFLKFKSRMCVEYCSTINRRLGYSDQRFLPLKEYNNKYKGKRIFITCTGPSLTISDLELLKDEYVFGMNSICKIHDKTDWKPDFFGIQDLHVFEKLKKYIYTTDNGIIFVPSGYKIRYDIPDNWIIWPMSAAYHLFELHRTHKYFAKFSEDPYITVYDGYSITYSILQLVIYMGFDEIYLLGADCTYLGQKQHFIETGNYDPTFESATERLFASYGEAKKFAENRGVKIFNATRGGCLEMFPRVRLEDALANKVKNKLQ</sequence>
<accession>A0A3E5BCI5</accession>
<proteinExistence type="predicted"/>
<comment type="caution">
    <text evidence="2">The sequence shown here is derived from an EMBL/GenBank/DDBJ whole genome shotgun (WGS) entry which is preliminary data.</text>
</comment>
<evidence type="ECO:0000259" key="1">
    <source>
        <dbReference type="Pfam" id="PF01973"/>
    </source>
</evidence>
<evidence type="ECO:0000313" key="2">
    <source>
        <dbReference type="EMBL" id="RGN35273.1"/>
    </source>
</evidence>
<protein>
    <submittedName>
        <fullName evidence="2">DUF115 domain-containing protein</fullName>
    </submittedName>
</protein>
<dbReference type="AlphaFoldDB" id="A0A3E5BCI5"/>
<dbReference type="InterPro" id="IPR002826">
    <property type="entry name" value="MptE-like"/>
</dbReference>
<dbReference type="EMBL" id="QSUL01000007">
    <property type="protein sequence ID" value="RGN35273.1"/>
    <property type="molecule type" value="Genomic_DNA"/>
</dbReference>
<organism evidence="2 3">
    <name type="scientific">Bacteroides oleiciplenus</name>
    <dbReference type="NCBI Taxonomy" id="626931"/>
    <lineage>
        <taxon>Bacteria</taxon>
        <taxon>Pseudomonadati</taxon>
        <taxon>Bacteroidota</taxon>
        <taxon>Bacteroidia</taxon>
        <taxon>Bacteroidales</taxon>
        <taxon>Bacteroidaceae</taxon>
        <taxon>Bacteroides</taxon>
    </lineage>
</organism>
<dbReference type="Proteomes" id="UP000260983">
    <property type="component" value="Unassembled WGS sequence"/>
</dbReference>
<evidence type="ECO:0000313" key="3">
    <source>
        <dbReference type="Proteomes" id="UP000260983"/>
    </source>
</evidence>
<name>A0A3E5BCI5_9BACE</name>
<dbReference type="Gene3D" id="3.90.1480.10">
    <property type="entry name" value="Alpha-2,3-sialyltransferase"/>
    <property type="match status" value="1"/>
</dbReference>
<gene>
    <name evidence="2" type="ORF">DXB65_11630</name>
</gene>